<proteinExistence type="predicted"/>
<keyword evidence="3" id="KW-1185">Reference proteome</keyword>
<dbReference type="InterPro" id="IPR013216">
    <property type="entry name" value="Methyltransf_11"/>
</dbReference>
<dbReference type="PANTHER" id="PTHR43861:SF1">
    <property type="entry name" value="TRANS-ACONITATE 2-METHYLTRANSFERASE"/>
    <property type="match status" value="1"/>
</dbReference>
<organism evidence="2 3">
    <name type="scientific">Coleophoma crateriformis</name>
    <dbReference type="NCBI Taxonomy" id="565419"/>
    <lineage>
        <taxon>Eukaryota</taxon>
        <taxon>Fungi</taxon>
        <taxon>Dikarya</taxon>
        <taxon>Ascomycota</taxon>
        <taxon>Pezizomycotina</taxon>
        <taxon>Leotiomycetes</taxon>
        <taxon>Helotiales</taxon>
        <taxon>Dermateaceae</taxon>
        <taxon>Coleophoma</taxon>
    </lineage>
</organism>
<name>A0A3D8QBI8_9HELO</name>
<feature type="domain" description="Methyltransferase type 11" evidence="1">
    <location>
        <begin position="47"/>
        <end position="138"/>
    </location>
</feature>
<dbReference type="InterPro" id="IPR029063">
    <property type="entry name" value="SAM-dependent_MTases_sf"/>
</dbReference>
<evidence type="ECO:0000259" key="1">
    <source>
        <dbReference type="Pfam" id="PF08241"/>
    </source>
</evidence>
<dbReference type="Pfam" id="PF08241">
    <property type="entry name" value="Methyltransf_11"/>
    <property type="match status" value="1"/>
</dbReference>
<dbReference type="AlphaFoldDB" id="A0A3D8QBI8"/>
<gene>
    <name evidence="2" type="ORF">BP5796_12136</name>
</gene>
<dbReference type="SUPFAM" id="SSF53335">
    <property type="entry name" value="S-adenosyl-L-methionine-dependent methyltransferases"/>
    <property type="match status" value="1"/>
</dbReference>
<comment type="caution">
    <text evidence="2">The sequence shown here is derived from an EMBL/GenBank/DDBJ whole genome shotgun (WGS) entry which is preliminary data.</text>
</comment>
<accession>A0A3D8QBI8</accession>
<sequence length="239" mass="26564">MAQNIYDTPEFFAGYSSLPRSRNGLAAMPEWPALKALLPPLDKLQVLDLGCGFGWFARFAASEGASVLGIEISSNMLAKAASFPTEGITYKQADLETVELSGEFDLIVSVLALHYLASLDRLVKQAFAVLKSGGKFVVEVEHPIYTAPSHGDFIPFGDKSVWPLEGYAREGPRTRSWFVDGVVKQHRTLETYITMFLDAGFVLERIEEWKPTKEGLEAGSCDEIEFNRPMFLLFKFGKP</sequence>
<evidence type="ECO:0000313" key="2">
    <source>
        <dbReference type="EMBL" id="RDW59212.1"/>
    </source>
</evidence>
<dbReference type="CDD" id="cd02440">
    <property type="entry name" value="AdoMet_MTases"/>
    <property type="match status" value="1"/>
</dbReference>
<dbReference type="PANTHER" id="PTHR43861">
    <property type="entry name" value="TRANS-ACONITATE 2-METHYLTRANSFERASE-RELATED"/>
    <property type="match status" value="1"/>
</dbReference>
<dbReference type="EMBL" id="PDLN01000020">
    <property type="protein sequence ID" value="RDW59212.1"/>
    <property type="molecule type" value="Genomic_DNA"/>
</dbReference>
<protein>
    <recommendedName>
        <fullName evidence="1">Methyltransferase type 11 domain-containing protein</fullName>
    </recommendedName>
</protein>
<dbReference type="GO" id="GO:0008757">
    <property type="term" value="F:S-adenosylmethionine-dependent methyltransferase activity"/>
    <property type="evidence" value="ECO:0007669"/>
    <property type="project" value="InterPro"/>
</dbReference>
<reference evidence="2 3" key="1">
    <citation type="journal article" date="2018" name="IMA Fungus">
        <title>IMA Genome-F 9: Draft genome sequence of Annulohypoxylon stygium, Aspergillus mulundensis, Berkeleyomyces basicola (syn. Thielaviopsis basicola), Ceratocystis smalleyi, two Cercospora beticola strains, Coleophoma cylindrospora, Fusarium fracticaudum, Phialophora cf. hyalina, and Morchella septimelata.</title>
        <authorList>
            <person name="Wingfield B.D."/>
            <person name="Bills G.F."/>
            <person name="Dong Y."/>
            <person name="Huang W."/>
            <person name="Nel W.J."/>
            <person name="Swalarsk-Parry B.S."/>
            <person name="Vaghefi N."/>
            <person name="Wilken P.M."/>
            <person name="An Z."/>
            <person name="de Beer Z.W."/>
            <person name="De Vos L."/>
            <person name="Chen L."/>
            <person name="Duong T.A."/>
            <person name="Gao Y."/>
            <person name="Hammerbacher A."/>
            <person name="Kikkert J.R."/>
            <person name="Li Y."/>
            <person name="Li H."/>
            <person name="Li K."/>
            <person name="Li Q."/>
            <person name="Liu X."/>
            <person name="Ma X."/>
            <person name="Naidoo K."/>
            <person name="Pethybridge S.J."/>
            <person name="Sun J."/>
            <person name="Steenkamp E.T."/>
            <person name="van der Nest M.A."/>
            <person name="van Wyk S."/>
            <person name="Wingfield M.J."/>
            <person name="Xiong C."/>
            <person name="Yue Q."/>
            <person name="Zhang X."/>
        </authorList>
    </citation>
    <scope>NUCLEOTIDE SEQUENCE [LARGE SCALE GENOMIC DNA]</scope>
    <source>
        <strain evidence="2 3">BP5796</strain>
    </source>
</reference>
<dbReference type="OrthoDB" id="66144at2759"/>
<evidence type="ECO:0000313" key="3">
    <source>
        <dbReference type="Proteomes" id="UP000256328"/>
    </source>
</evidence>
<dbReference type="Gene3D" id="3.40.50.150">
    <property type="entry name" value="Vaccinia Virus protein VP39"/>
    <property type="match status" value="1"/>
</dbReference>
<dbReference type="Proteomes" id="UP000256328">
    <property type="component" value="Unassembled WGS sequence"/>
</dbReference>